<name>A0A9P3GGT0_9APHY</name>
<comment type="caution">
    <text evidence="1">The sequence shown here is derived from an EMBL/GenBank/DDBJ whole genome shotgun (WGS) entry which is preliminary data.</text>
</comment>
<evidence type="ECO:0000313" key="1">
    <source>
        <dbReference type="EMBL" id="GJE95718.1"/>
    </source>
</evidence>
<dbReference type="AlphaFoldDB" id="A0A9P3GGT0"/>
<keyword evidence="2" id="KW-1185">Reference proteome</keyword>
<accession>A0A9P3GGT0</accession>
<proteinExistence type="predicted"/>
<sequence>MQTILPIDIIYPIVSAVVVDCIDDLFTSPELSSAWENPKITPSAAQSTIHSLFLTSLEIRRIALKVVADGLNVELDTTDIWHLHSNPWHSIRTTLALAAQTIQPITPSAAPPARPVHAFFALFCSAQRDLAYAQRRLAALAPHKPGAAAAAPSEPLAYARHAACKAAHARGAVARAPAVFRAQLGERARELEVRLHGFVQMRVGAHALSARLFDLVGAAVAGPDRAGAPGAADYVAALEQALVSLQAASLAAHPADDALIGAETLTAVRDALRAVTTAAVLSPGPRAVDDVSETRARCHTLAASLLAQLEPRVAALGAASAR</sequence>
<organism evidence="1 2">
    <name type="scientific">Phanerochaete sordida</name>
    <dbReference type="NCBI Taxonomy" id="48140"/>
    <lineage>
        <taxon>Eukaryota</taxon>
        <taxon>Fungi</taxon>
        <taxon>Dikarya</taxon>
        <taxon>Basidiomycota</taxon>
        <taxon>Agaricomycotina</taxon>
        <taxon>Agaricomycetes</taxon>
        <taxon>Polyporales</taxon>
        <taxon>Phanerochaetaceae</taxon>
        <taxon>Phanerochaete</taxon>
    </lineage>
</organism>
<evidence type="ECO:0000313" key="2">
    <source>
        <dbReference type="Proteomes" id="UP000703269"/>
    </source>
</evidence>
<gene>
    <name evidence="1" type="ORF">PsYK624_119040</name>
</gene>
<protein>
    <submittedName>
        <fullName evidence="1">Uncharacterized protein</fullName>
    </submittedName>
</protein>
<dbReference type="Proteomes" id="UP000703269">
    <property type="component" value="Unassembled WGS sequence"/>
</dbReference>
<dbReference type="EMBL" id="BPQB01000051">
    <property type="protein sequence ID" value="GJE95718.1"/>
    <property type="molecule type" value="Genomic_DNA"/>
</dbReference>
<reference evidence="1 2" key="1">
    <citation type="submission" date="2021-08" db="EMBL/GenBank/DDBJ databases">
        <title>Draft Genome Sequence of Phanerochaete sordida strain YK-624.</title>
        <authorList>
            <person name="Mori T."/>
            <person name="Dohra H."/>
            <person name="Suzuki T."/>
            <person name="Kawagishi H."/>
            <person name="Hirai H."/>
        </authorList>
    </citation>
    <scope>NUCLEOTIDE SEQUENCE [LARGE SCALE GENOMIC DNA]</scope>
    <source>
        <strain evidence="1 2">YK-624</strain>
    </source>
</reference>